<dbReference type="EMBL" id="CP015102">
    <property type="protein sequence ID" value="ASJ07338.1"/>
    <property type="molecule type" value="Genomic_DNA"/>
</dbReference>
<accession>A0A218P989</accession>
<evidence type="ECO:0000313" key="1">
    <source>
        <dbReference type="EMBL" id="ASJ07338.1"/>
    </source>
</evidence>
<dbReference type="AlphaFoldDB" id="A0A218P989"/>
<dbReference type="Proteomes" id="UP000197418">
    <property type="component" value="Chromosome"/>
</dbReference>
<proteinExistence type="predicted"/>
<dbReference type="Gene3D" id="3.40.50.11570">
    <property type="entry name" value="Protein of unknown function DUF257"/>
    <property type="match status" value="1"/>
</dbReference>
<name>A0A218P989_9EURY</name>
<dbReference type="KEGG" id="tpaf:A3L08_08390"/>
<keyword evidence="2" id="KW-1185">Reference proteome</keyword>
<sequence>MCDNRTITLEEFLSRLVRGEDVIIEYHSDEPVHILLLELLRETERKGGAVIIDELDQLHVFRVHLELSGLKTSPIDHSPVIKMGGIIDTGNVIGKIDMSKEPAVRKRYYEELLQKTGNPPFRVIVGFDKVLLRYENDPKEREKIFGHMVRPHIGSSERVAIYIVNRDLVNETTIKELREHATRVLKSEFNGEGFTLRVVKSIFPGEYGWTVSVPIKGNE</sequence>
<dbReference type="InterPro" id="IPR005489">
    <property type="entry name" value="DUF257"/>
</dbReference>
<protein>
    <submittedName>
        <fullName evidence="1">Uncharacterized protein</fullName>
    </submittedName>
</protein>
<reference evidence="1 2" key="1">
    <citation type="submission" date="2016-04" db="EMBL/GenBank/DDBJ databases">
        <title>Complete genome sequence of Thermococcus pacificus type strain P4.</title>
        <authorList>
            <person name="Oger P.M."/>
        </authorList>
    </citation>
    <scope>NUCLEOTIDE SEQUENCE [LARGE SCALE GENOMIC DNA]</scope>
    <source>
        <strain evidence="1 2">P-4</strain>
    </source>
</reference>
<dbReference type="GeneID" id="33316284"/>
<organism evidence="1 2">
    <name type="scientific">Thermococcus pacificus</name>
    <dbReference type="NCBI Taxonomy" id="71998"/>
    <lineage>
        <taxon>Archaea</taxon>
        <taxon>Methanobacteriati</taxon>
        <taxon>Methanobacteriota</taxon>
        <taxon>Thermococci</taxon>
        <taxon>Thermococcales</taxon>
        <taxon>Thermococcaceae</taxon>
        <taxon>Thermococcus</taxon>
    </lineage>
</organism>
<dbReference type="OrthoDB" id="97676at2157"/>
<gene>
    <name evidence="1" type="ORF">A3L08_08390</name>
</gene>
<dbReference type="RefSeq" id="WP_088854585.1">
    <property type="nucleotide sequence ID" value="NZ_CP015102.1"/>
</dbReference>
<dbReference type="Pfam" id="PF03192">
    <property type="entry name" value="DUF257"/>
    <property type="match status" value="1"/>
</dbReference>
<evidence type="ECO:0000313" key="2">
    <source>
        <dbReference type="Proteomes" id="UP000197418"/>
    </source>
</evidence>